<evidence type="ECO:0000313" key="2">
    <source>
        <dbReference type="EMBL" id="VDK72820.1"/>
    </source>
</evidence>
<evidence type="ECO:0000256" key="1">
    <source>
        <dbReference type="SAM" id="Phobius"/>
    </source>
</evidence>
<name>A0A3P6SYF1_LITSI</name>
<keyword evidence="1" id="KW-0472">Membrane</keyword>
<proteinExistence type="predicted"/>
<dbReference type="Proteomes" id="UP000277928">
    <property type="component" value="Unassembled WGS sequence"/>
</dbReference>
<reference evidence="2 3" key="1">
    <citation type="submission" date="2018-08" db="EMBL/GenBank/DDBJ databases">
        <authorList>
            <person name="Laetsch R D."/>
            <person name="Stevens L."/>
            <person name="Kumar S."/>
            <person name="Blaxter L. M."/>
        </authorList>
    </citation>
    <scope>NUCLEOTIDE SEQUENCE [LARGE SCALE GENOMIC DNA]</scope>
</reference>
<dbReference type="AlphaFoldDB" id="A0A3P6SYF1"/>
<protein>
    <submittedName>
        <fullName evidence="2">Uncharacterized protein</fullName>
    </submittedName>
</protein>
<dbReference type="OMA" id="CADPREQ"/>
<feature type="transmembrane region" description="Helical" evidence="1">
    <location>
        <begin position="161"/>
        <end position="179"/>
    </location>
</feature>
<keyword evidence="3" id="KW-1185">Reference proteome</keyword>
<keyword evidence="1" id="KW-1133">Transmembrane helix</keyword>
<accession>A0A3P6SYF1</accession>
<dbReference type="EMBL" id="UYRX01000078">
    <property type="protein sequence ID" value="VDK72820.1"/>
    <property type="molecule type" value="Genomic_DNA"/>
</dbReference>
<dbReference type="OrthoDB" id="5802348at2759"/>
<sequence length="180" mass="20495">MYQNDTKFRCYALNFNATWLYKFYQTNKGIRNKSADERLSQMHPILWPLIVSACFRYAECLKCYSCDGLADCADPREQLCPKNNECFTVAQNYDTKLNGLRKGCASTCDRVNIKGKLCRTCKLELCNGKTGLGKAFEKLASLPPRRPFGPKKGSTGKKRTSIFITHLILVLIPTAHYLYI</sequence>
<evidence type="ECO:0000313" key="3">
    <source>
        <dbReference type="Proteomes" id="UP000277928"/>
    </source>
</evidence>
<keyword evidence="1" id="KW-0812">Transmembrane</keyword>
<gene>
    <name evidence="2" type="ORF">NLS_LOCUS1905</name>
</gene>
<organism evidence="2 3">
    <name type="scientific">Litomosoides sigmodontis</name>
    <name type="common">Filarial nematode worm</name>
    <dbReference type="NCBI Taxonomy" id="42156"/>
    <lineage>
        <taxon>Eukaryota</taxon>
        <taxon>Metazoa</taxon>
        <taxon>Ecdysozoa</taxon>
        <taxon>Nematoda</taxon>
        <taxon>Chromadorea</taxon>
        <taxon>Rhabditida</taxon>
        <taxon>Spirurina</taxon>
        <taxon>Spiruromorpha</taxon>
        <taxon>Filarioidea</taxon>
        <taxon>Onchocercidae</taxon>
        <taxon>Litomosoides</taxon>
    </lineage>
</organism>